<evidence type="ECO:0000256" key="3">
    <source>
        <dbReference type="ARBA" id="ARBA00004275"/>
    </source>
</evidence>
<dbReference type="GO" id="GO:0003997">
    <property type="term" value="F:acyl-CoA oxidase activity"/>
    <property type="evidence" value="ECO:0007669"/>
    <property type="project" value="UniProtKB-EC"/>
</dbReference>
<evidence type="ECO:0000256" key="7">
    <source>
        <dbReference type="ARBA" id="ARBA00022630"/>
    </source>
</evidence>
<organism evidence="18 19">
    <name type="scientific">Yarrowia lipolytica</name>
    <name type="common">Candida lipolytica</name>
    <dbReference type="NCBI Taxonomy" id="4952"/>
    <lineage>
        <taxon>Eukaryota</taxon>
        <taxon>Fungi</taxon>
        <taxon>Dikarya</taxon>
        <taxon>Ascomycota</taxon>
        <taxon>Saccharomycotina</taxon>
        <taxon>Dipodascomycetes</taxon>
        <taxon>Dipodascales</taxon>
        <taxon>Dipodascales incertae sedis</taxon>
        <taxon>Yarrowia</taxon>
    </lineage>
</organism>
<dbReference type="SUPFAM" id="SSF56645">
    <property type="entry name" value="Acyl-CoA dehydrogenase NM domain-like"/>
    <property type="match status" value="1"/>
</dbReference>
<dbReference type="InterPro" id="IPR002655">
    <property type="entry name" value="Acyl-CoA_oxidase_C"/>
</dbReference>
<reference evidence="18 19" key="1">
    <citation type="submission" date="2018-07" db="EMBL/GenBank/DDBJ databases">
        <title>Draft Genome Assemblies for Five Robust Yarrowia lipolytica Strains Exhibiting High Lipid Production and Pentose Sugar Utilization and Sugar Alcohol Secretion from Undetoxified Lignocellulosic Biomass Hydrolysates.</title>
        <authorList>
            <consortium name="DOE Joint Genome Institute"/>
            <person name="Walker C."/>
            <person name="Ryu S."/>
            <person name="Na H."/>
            <person name="Zane M."/>
            <person name="LaButti K."/>
            <person name="Lipzen A."/>
            <person name="Haridas S."/>
            <person name="Barry K."/>
            <person name="Grigoriev I.V."/>
            <person name="Quarterman J."/>
            <person name="Slininger P."/>
            <person name="Dien B."/>
            <person name="Trinh C.T."/>
        </authorList>
    </citation>
    <scope>NUCLEOTIDE SEQUENCE [LARGE SCALE GENOMIC DNA]</scope>
    <source>
        <strain evidence="18 19">YB392</strain>
    </source>
</reference>
<dbReference type="InterPro" id="IPR036250">
    <property type="entry name" value="AcylCo_DH-like_C"/>
</dbReference>
<accession>A0A371BXX3</accession>
<evidence type="ECO:0000256" key="1">
    <source>
        <dbReference type="ARBA" id="ARBA00001201"/>
    </source>
</evidence>
<evidence type="ECO:0000313" key="18">
    <source>
        <dbReference type="EMBL" id="RDW22951.1"/>
    </source>
</evidence>
<evidence type="ECO:0000256" key="12">
    <source>
        <dbReference type="ARBA" id="ARBA00023140"/>
    </source>
</evidence>
<keyword evidence="11" id="KW-0443">Lipid metabolism</keyword>
<dbReference type="FunFam" id="1.20.140.10:FF:000015">
    <property type="entry name" value="Acyl-coenzyme A oxidase"/>
    <property type="match status" value="1"/>
</dbReference>
<dbReference type="UniPathway" id="UPA00661"/>
<dbReference type="Gene3D" id="1.20.140.10">
    <property type="entry name" value="Butyryl-CoA Dehydrogenase, subunit A, domain 3"/>
    <property type="match status" value="2"/>
</dbReference>
<dbReference type="InterPro" id="IPR012258">
    <property type="entry name" value="Acyl-CoA_oxidase"/>
</dbReference>
<feature type="domain" description="Acyl-CoA oxidase C-terminal" evidence="15">
    <location>
        <begin position="393"/>
        <end position="572"/>
    </location>
</feature>
<name>A0A371BXX3_YARLL</name>
<dbReference type="GO" id="GO:0005777">
    <property type="term" value="C:peroxisome"/>
    <property type="evidence" value="ECO:0007669"/>
    <property type="project" value="UniProtKB-SubCell"/>
</dbReference>
<dbReference type="PANTHER" id="PTHR10909">
    <property type="entry name" value="ELECTRON TRANSPORT OXIDOREDUCTASE"/>
    <property type="match status" value="1"/>
</dbReference>
<evidence type="ECO:0000259" key="15">
    <source>
        <dbReference type="Pfam" id="PF01756"/>
    </source>
</evidence>
<dbReference type="Gene3D" id="2.40.110.10">
    <property type="entry name" value="Butyryl-CoA Dehydrogenase, subunit A, domain 2"/>
    <property type="match status" value="1"/>
</dbReference>
<proteinExistence type="inferred from homology"/>
<dbReference type="FunFam" id="2.40.110.10:FF:000003">
    <property type="entry name" value="Acyl-coenzyme A oxidase"/>
    <property type="match status" value="1"/>
</dbReference>
<dbReference type="EMBL" id="KZ857346">
    <property type="protein sequence ID" value="RDW22951.1"/>
    <property type="molecule type" value="Genomic_DNA"/>
</dbReference>
<feature type="domain" description="Acyl-CoA oxidase/dehydrogenase middle" evidence="16">
    <location>
        <begin position="45"/>
        <end position="155"/>
    </location>
</feature>
<dbReference type="Proteomes" id="UP000256601">
    <property type="component" value="Unassembled WGS sequence"/>
</dbReference>
<comment type="subcellular location">
    <subcellularLocation>
        <location evidence="3">Peroxisome</location>
    </subcellularLocation>
</comment>
<dbReference type="PANTHER" id="PTHR10909:SF352">
    <property type="entry name" value="ACYL-COENZYME A OXIDASE-LIKE PROTEIN"/>
    <property type="match status" value="1"/>
</dbReference>
<feature type="non-terminal residue" evidence="18">
    <location>
        <position position="1"/>
    </location>
</feature>
<protein>
    <recommendedName>
        <fullName evidence="6">acyl-CoA oxidase</fullName>
        <ecNumber evidence="6">1.3.3.6</ecNumber>
    </recommendedName>
</protein>
<evidence type="ECO:0000256" key="5">
    <source>
        <dbReference type="ARBA" id="ARBA00006288"/>
    </source>
</evidence>
<keyword evidence="8 14" id="KW-0274">FAD</keyword>
<dbReference type="InterPro" id="IPR006091">
    <property type="entry name" value="Acyl-CoA_Oxase/DH_mid-dom"/>
</dbReference>
<evidence type="ECO:0000256" key="2">
    <source>
        <dbReference type="ARBA" id="ARBA00001974"/>
    </source>
</evidence>
<dbReference type="Pfam" id="PF01756">
    <property type="entry name" value="ACOX"/>
    <property type="match status" value="1"/>
</dbReference>
<keyword evidence="7" id="KW-0285">Flavoprotein</keyword>
<evidence type="ECO:0000313" key="19">
    <source>
        <dbReference type="Proteomes" id="UP000256601"/>
    </source>
</evidence>
<evidence type="ECO:0000259" key="17">
    <source>
        <dbReference type="Pfam" id="PF22924"/>
    </source>
</evidence>
<dbReference type="VEuPathDB" id="FungiDB:YALI0_F10857g"/>
<comment type="catalytic activity">
    <reaction evidence="1">
        <text>a 2,3-saturated acyl-CoA + O2 = a (2E)-enoyl-CoA + H2O2</text>
        <dbReference type="Rhea" id="RHEA:38959"/>
        <dbReference type="ChEBI" id="CHEBI:15379"/>
        <dbReference type="ChEBI" id="CHEBI:16240"/>
        <dbReference type="ChEBI" id="CHEBI:58856"/>
        <dbReference type="ChEBI" id="CHEBI:65111"/>
        <dbReference type="EC" id="1.3.3.6"/>
    </reaction>
</comment>
<evidence type="ECO:0000256" key="10">
    <source>
        <dbReference type="ARBA" id="ARBA00023002"/>
    </source>
</evidence>
<evidence type="ECO:0000256" key="4">
    <source>
        <dbReference type="ARBA" id="ARBA00004846"/>
    </source>
</evidence>
<feature type="domain" description="Acyl-CoA oxidase C-alpha1" evidence="17">
    <location>
        <begin position="185"/>
        <end position="356"/>
    </location>
</feature>
<keyword evidence="9" id="KW-0276">Fatty acid metabolism</keyword>
<keyword evidence="12" id="KW-0576">Peroxisome</keyword>
<dbReference type="InterPro" id="IPR055060">
    <property type="entry name" value="ACOX_C_alpha1"/>
</dbReference>
<sequence>DMGTYTRLGVHYGLFFGAVRGTGTAEQFGHWISKGAGDLRKFYGCFSMTELGHGSNLAGLETTAIYDEETDEFIINTPHIAATKWWIGGAAHTATHTVVFARLIVKGKDYGVKTFVVQLRNINDHSLKVGISIGDIGKKMGRDGIDNGWIQFTNVRIPRQNLLMKYTKVDREGNVTQPPLAQLTYGSLITGRVSMASDSHQVGKRFITIALRYACIRRQFSTTPGQPETKIIDYPYHQRRLLPLLAYVYALKMTADEVGALFSRTMLKMDDLKPDDKAGLNEVVSDVKELFSVSAGLKAFSTWACADVIDKTRQACGGHGYSGYNGFGQAYADWVVQCTWEGDNNILTLSAGRALIQSAVALRKGEPVGNAVSYLKRYKDLANAKLNGRSLTDPKVLVEAWEVAAGNIINRATDQYEKLIGEGLNADQAFEVLSQQRFQAAKVHTRRHLIAAFFSRIDTEAGEAIKQPLLNLALLFALWSIEEDSGLFLREGFLEPKDIDTVTELVNKYCTTVREEVIGYTDAFNLSDYFINAPIGCYDGDAYRHYFQKVNEQNPARDPRPPYYASTLKPFLFREEEDDDICELDEE</sequence>
<comment type="cofactor">
    <cofactor evidence="2">
        <name>FAD</name>
        <dbReference type="ChEBI" id="CHEBI:57692"/>
    </cofactor>
</comment>
<evidence type="ECO:0000256" key="6">
    <source>
        <dbReference type="ARBA" id="ARBA00012870"/>
    </source>
</evidence>
<dbReference type="GO" id="GO:0071949">
    <property type="term" value="F:FAD binding"/>
    <property type="evidence" value="ECO:0007669"/>
    <property type="project" value="InterPro"/>
</dbReference>
<dbReference type="FunFam" id="1.20.140.10:FF:000013">
    <property type="entry name" value="Acyl-coenzyme A oxidase"/>
    <property type="match status" value="1"/>
</dbReference>
<dbReference type="InterPro" id="IPR009100">
    <property type="entry name" value="AcylCoA_DH/oxidase_NM_dom_sf"/>
</dbReference>
<evidence type="ECO:0000259" key="16">
    <source>
        <dbReference type="Pfam" id="PF02770"/>
    </source>
</evidence>
<dbReference type="GO" id="GO:0033540">
    <property type="term" value="P:fatty acid beta-oxidation using acyl-CoA oxidase"/>
    <property type="evidence" value="ECO:0007669"/>
    <property type="project" value="UniProtKB-UniPathway"/>
</dbReference>
<evidence type="ECO:0000256" key="13">
    <source>
        <dbReference type="PIRSR" id="PIRSR000168-1"/>
    </source>
</evidence>
<feature type="binding site" evidence="14">
    <location>
        <position position="88"/>
    </location>
    <ligand>
        <name>FAD</name>
        <dbReference type="ChEBI" id="CHEBI:57692"/>
    </ligand>
</feature>
<evidence type="ECO:0000256" key="14">
    <source>
        <dbReference type="PIRSR" id="PIRSR000168-2"/>
    </source>
</evidence>
<feature type="binding site" evidence="14">
    <location>
        <position position="49"/>
    </location>
    <ligand>
        <name>FAD</name>
        <dbReference type="ChEBI" id="CHEBI:57692"/>
    </ligand>
</feature>
<dbReference type="Pfam" id="PF02770">
    <property type="entry name" value="Acyl-CoA_dh_M"/>
    <property type="match status" value="1"/>
</dbReference>
<feature type="active site" description="Proton acceptor" evidence="13">
    <location>
        <position position="341"/>
    </location>
</feature>
<dbReference type="PIRSF" id="PIRSF000168">
    <property type="entry name" value="Acyl-CoA_oxidase"/>
    <property type="match status" value="1"/>
</dbReference>
<evidence type="ECO:0000256" key="9">
    <source>
        <dbReference type="ARBA" id="ARBA00022832"/>
    </source>
</evidence>
<comment type="similarity">
    <text evidence="5">Belongs to the acyl-CoA oxidase family.</text>
</comment>
<gene>
    <name evidence="18" type="ORF">B0I71DRAFT_136749</name>
</gene>
<dbReference type="Pfam" id="PF22924">
    <property type="entry name" value="ACOX_C_alpha1"/>
    <property type="match status" value="1"/>
</dbReference>
<dbReference type="InterPro" id="IPR046373">
    <property type="entry name" value="Acyl-CoA_Oxase/DH_mid-dom_sf"/>
</dbReference>
<dbReference type="GO" id="GO:0055088">
    <property type="term" value="P:lipid homeostasis"/>
    <property type="evidence" value="ECO:0007669"/>
    <property type="project" value="TreeGrafter"/>
</dbReference>
<evidence type="ECO:0000256" key="8">
    <source>
        <dbReference type="ARBA" id="ARBA00022827"/>
    </source>
</evidence>
<dbReference type="VEuPathDB" id="FungiDB:YALI1_F14495g"/>
<evidence type="ECO:0000256" key="11">
    <source>
        <dbReference type="ARBA" id="ARBA00023098"/>
    </source>
</evidence>
<dbReference type="GO" id="GO:0005504">
    <property type="term" value="F:fatty acid binding"/>
    <property type="evidence" value="ECO:0007669"/>
    <property type="project" value="TreeGrafter"/>
</dbReference>
<dbReference type="SUPFAM" id="SSF47203">
    <property type="entry name" value="Acyl-CoA dehydrogenase C-terminal domain-like"/>
    <property type="match status" value="2"/>
</dbReference>
<dbReference type="AlphaFoldDB" id="A0A371BXX3"/>
<dbReference type="EC" id="1.3.3.6" evidence="6"/>
<comment type="pathway">
    <text evidence="4">Lipid metabolism; peroxisomal fatty acid beta-oxidation.</text>
</comment>
<keyword evidence="10" id="KW-0560">Oxidoreductase</keyword>